<evidence type="ECO:0000313" key="2">
    <source>
        <dbReference type="Proteomes" id="UP000050517"/>
    </source>
</evidence>
<comment type="caution">
    <text evidence="1">The sequence shown here is derived from an EMBL/GenBank/DDBJ whole genome shotgun (WGS) entry which is preliminary data.</text>
</comment>
<name>A0A0Q1A9X3_9CORY</name>
<evidence type="ECO:0000313" key="1">
    <source>
        <dbReference type="EMBL" id="KQB83595.1"/>
    </source>
</evidence>
<accession>A0A0Q1A9X3</accession>
<organism evidence="1 2">
    <name type="scientific">Corynebacterium oculi</name>
    <dbReference type="NCBI Taxonomy" id="1544416"/>
    <lineage>
        <taxon>Bacteria</taxon>
        <taxon>Bacillati</taxon>
        <taxon>Actinomycetota</taxon>
        <taxon>Actinomycetes</taxon>
        <taxon>Mycobacteriales</taxon>
        <taxon>Corynebacteriaceae</taxon>
        <taxon>Corynebacterium</taxon>
    </lineage>
</organism>
<dbReference type="EMBL" id="LKST01000003">
    <property type="protein sequence ID" value="KQB83595.1"/>
    <property type="molecule type" value="Genomic_DNA"/>
</dbReference>
<sequence>MNLRNNVLYLAEYEALLDDSWSAGVRFSAQEVESIMARHEEDIYACRWDGTP</sequence>
<dbReference type="STRING" id="1544416.Cocul_01665"/>
<gene>
    <name evidence="1" type="ORF">Cocul_01665</name>
</gene>
<keyword evidence="2" id="KW-1185">Reference proteome</keyword>
<dbReference type="Proteomes" id="UP000050517">
    <property type="component" value="Unassembled WGS sequence"/>
</dbReference>
<dbReference type="AlphaFoldDB" id="A0A0Q1A9X3"/>
<dbReference type="PATRIC" id="fig|1544416.3.peg.1669"/>
<proteinExistence type="predicted"/>
<protein>
    <submittedName>
        <fullName evidence="1">Uncharacterized protein</fullName>
    </submittedName>
</protein>
<reference evidence="1 2" key="1">
    <citation type="submission" date="2015-10" db="EMBL/GenBank/DDBJ databases">
        <title>Corynebacteirum lowii and Corynebacterium oculi species nova, derived from human clinical disease and and emended description of Corynebacterium mastiditis.</title>
        <authorList>
            <person name="Bernard K."/>
            <person name="Pacheco A.L."/>
            <person name="Mcdougall C."/>
            <person name="Burtx T."/>
            <person name="Weibe D."/>
            <person name="Tyler S."/>
            <person name="Olson A.B."/>
            <person name="Cnockaert M."/>
            <person name="Eguchi H."/>
            <person name="Kuwahara T."/>
            <person name="Nakayama-Imaohji H."/>
            <person name="Boudewijins M."/>
            <person name="Van Hoecke F."/>
            <person name="Bernier A.-M."/>
            <person name="Vandamme P."/>
        </authorList>
    </citation>
    <scope>NUCLEOTIDE SEQUENCE [LARGE SCALE GENOMIC DNA]</scope>
    <source>
        <strain evidence="1 2">NML 130210</strain>
    </source>
</reference>